<dbReference type="FunFam" id="1.10.8.710:FF:000004">
    <property type="entry name" value="Dynein axonemal heavy chain 6"/>
    <property type="match status" value="1"/>
</dbReference>
<evidence type="ECO:0000256" key="10">
    <source>
        <dbReference type="ARBA" id="ARBA00023175"/>
    </source>
</evidence>
<proteinExistence type="inferred from homology"/>
<keyword evidence="7" id="KW-0243">Dynein</keyword>
<dbReference type="Pfam" id="PF22597">
    <property type="entry name" value="DYN_lid"/>
    <property type="match status" value="1"/>
</dbReference>
<dbReference type="Pfam" id="PF12780">
    <property type="entry name" value="AAA_8"/>
    <property type="match status" value="1"/>
</dbReference>
<evidence type="ECO:0000313" key="16">
    <source>
        <dbReference type="EMBL" id="KAI8034828.1"/>
    </source>
</evidence>
<dbReference type="Gene3D" id="1.10.472.130">
    <property type="match status" value="1"/>
</dbReference>
<dbReference type="InterPro" id="IPR041466">
    <property type="entry name" value="Dynein_AAA5_ext"/>
</dbReference>
<dbReference type="GO" id="GO:0030286">
    <property type="term" value="C:dynein complex"/>
    <property type="evidence" value="ECO:0007669"/>
    <property type="project" value="UniProtKB-KW"/>
</dbReference>
<dbReference type="InterPro" id="IPR026983">
    <property type="entry name" value="DHC"/>
</dbReference>
<dbReference type="Gene3D" id="1.10.8.1220">
    <property type="match status" value="1"/>
</dbReference>
<dbReference type="InterPro" id="IPR043160">
    <property type="entry name" value="Dynein_C_barrel"/>
</dbReference>
<dbReference type="Pfam" id="PF18199">
    <property type="entry name" value="Dynein_C"/>
    <property type="match status" value="1"/>
</dbReference>
<keyword evidence="17" id="KW-1185">Reference proteome</keyword>
<evidence type="ECO:0000256" key="3">
    <source>
        <dbReference type="ARBA" id="ARBA00022490"/>
    </source>
</evidence>
<comment type="similarity">
    <text evidence="2">Belongs to the dynein heavy chain family.</text>
</comment>
<feature type="domain" description="AAA+ ATPase" evidence="15">
    <location>
        <begin position="1959"/>
        <end position="2107"/>
    </location>
</feature>
<dbReference type="InterPro" id="IPR013602">
    <property type="entry name" value="Dynein_heavy_linker"/>
</dbReference>
<dbReference type="FunFam" id="3.10.490.20:FF:000014">
    <property type="entry name" value="Dynein heavy chain 2"/>
    <property type="match status" value="1"/>
</dbReference>
<dbReference type="GO" id="GO:0051959">
    <property type="term" value="F:dynein light intermediate chain binding"/>
    <property type="evidence" value="ECO:0007669"/>
    <property type="project" value="InterPro"/>
</dbReference>
<dbReference type="Gene3D" id="3.40.50.300">
    <property type="entry name" value="P-loop containing nucleotide triphosphate hydrolases"/>
    <property type="match status" value="5"/>
</dbReference>
<dbReference type="InterPro" id="IPR035706">
    <property type="entry name" value="AAA_9"/>
</dbReference>
<feature type="domain" description="AAA+ ATPase" evidence="15">
    <location>
        <begin position="1618"/>
        <end position="1759"/>
    </location>
</feature>
<feature type="domain" description="AAA+ ATPase" evidence="15">
    <location>
        <begin position="1339"/>
        <end position="1476"/>
    </location>
</feature>
<feature type="region of interest" description="Disordered" evidence="14">
    <location>
        <begin position="1"/>
        <end position="84"/>
    </location>
</feature>
<dbReference type="InterPro" id="IPR024743">
    <property type="entry name" value="Dynein_HC_stalk"/>
</dbReference>
<evidence type="ECO:0000256" key="5">
    <source>
        <dbReference type="ARBA" id="ARBA00022741"/>
    </source>
</evidence>
<dbReference type="InterPro" id="IPR054354">
    <property type="entry name" value="DYNC2H1-like_lid"/>
</dbReference>
<feature type="compositionally biased region" description="Basic residues" evidence="14">
    <location>
        <begin position="36"/>
        <end position="48"/>
    </location>
</feature>
<dbReference type="InterPro" id="IPR027417">
    <property type="entry name" value="P-loop_NTPase"/>
</dbReference>
<feature type="coiled-coil region" evidence="13">
    <location>
        <begin position="2771"/>
        <end position="2822"/>
    </location>
</feature>
<dbReference type="InterPro" id="IPR041658">
    <property type="entry name" value="AAA_lid_11"/>
</dbReference>
<reference evidence="16" key="1">
    <citation type="journal article" date="2023" name="Genome Biol. Evol.">
        <title>Long-read-based Genome Assembly of Drosophila gunungcola Reveals Fewer Chemosensory Genes in Flower-breeding Species.</title>
        <authorList>
            <person name="Negi A."/>
            <person name="Liao B.Y."/>
            <person name="Yeh S.D."/>
        </authorList>
    </citation>
    <scope>NUCLEOTIDE SEQUENCE</scope>
    <source>
        <strain evidence="16">Sukarami</strain>
    </source>
</reference>
<dbReference type="Pfam" id="PF17852">
    <property type="entry name" value="Dynein_AAA_lid"/>
    <property type="match status" value="1"/>
</dbReference>
<dbReference type="EMBL" id="JAMKOV010000057">
    <property type="protein sequence ID" value="KAI8034828.1"/>
    <property type="molecule type" value="Genomic_DNA"/>
</dbReference>
<keyword evidence="6" id="KW-0067">ATP-binding</keyword>
<evidence type="ECO:0000256" key="7">
    <source>
        <dbReference type="ARBA" id="ARBA00023017"/>
    </source>
</evidence>
<comment type="caution">
    <text evidence="16">The sequence shown here is derived from an EMBL/GenBank/DDBJ whole genome shotgun (WGS) entry which is preliminary data.</text>
</comment>
<dbReference type="InterPro" id="IPR042228">
    <property type="entry name" value="Dynein_linker_3"/>
</dbReference>
<keyword evidence="9" id="KW-0969">Cilium</keyword>
<dbReference type="Gene3D" id="3.20.180.20">
    <property type="entry name" value="Dynein heavy chain, N-terminal domain 2"/>
    <property type="match status" value="1"/>
</dbReference>
<dbReference type="InterPro" id="IPR041228">
    <property type="entry name" value="Dynein_C"/>
</dbReference>
<dbReference type="FunFam" id="1.20.920.20:FF:000001">
    <property type="entry name" value="dynein heavy chain 2, axonemal"/>
    <property type="match status" value="1"/>
</dbReference>
<dbReference type="InterPro" id="IPR003593">
    <property type="entry name" value="AAA+_ATPase"/>
</dbReference>
<dbReference type="FunFam" id="1.10.8.720:FF:000007">
    <property type="entry name" value="Dynein axonemal heavy chain 6"/>
    <property type="match status" value="1"/>
</dbReference>
<dbReference type="FunFam" id="3.40.50.300:FF:000063">
    <property type="entry name" value="dynein heavy chain 6, axonemal"/>
    <property type="match status" value="1"/>
</dbReference>
<comment type="subcellular location">
    <subcellularLocation>
        <location evidence="1">Cytoplasm</location>
        <location evidence="1">Cytoskeleton</location>
        <location evidence="1">Cilium axoneme</location>
    </subcellularLocation>
</comment>
<evidence type="ECO:0000256" key="14">
    <source>
        <dbReference type="SAM" id="MobiDB-lite"/>
    </source>
</evidence>
<dbReference type="Gene3D" id="1.10.8.720">
    <property type="entry name" value="Region D6 of dynein motor"/>
    <property type="match status" value="1"/>
</dbReference>
<keyword evidence="3" id="KW-0963">Cytoplasm</keyword>
<dbReference type="SUPFAM" id="SSF52540">
    <property type="entry name" value="P-loop containing nucleoside triphosphate hydrolases"/>
    <property type="match status" value="4"/>
</dbReference>
<dbReference type="Gene3D" id="1.20.140.100">
    <property type="entry name" value="Dynein heavy chain, N-terminal domain 2"/>
    <property type="match status" value="1"/>
</dbReference>
<evidence type="ECO:0000256" key="6">
    <source>
        <dbReference type="ARBA" id="ARBA00022840"/>
    </source>
</evidence>
<dbReference type="InterPro" id="IPR043157">
    <property type="entry name" value="Dynein_AAA1S"/>
</dbReference>
<dbReference type="Gene3D" id="1.20.920.30">
    <property type="match status" value="1"/>
</dbReference>
<keyword evidence="11" id="KW-0206">Cytoskeleton</keyword>
<dbReference type="InterPro" id="IPR035699">
    <property type="entry name" value="AAA_6"/>
</dbReference>
<dbReference type="FunFam" id="3.20.180.20:FF:000004">
    <property type="entry name" value="Dynein axonemal heavy chain 6"/>
    <property type="match status" value="1"/>
</dbReference>
<dbReference type="Pfam" id="PF12774">
    <property type="entry name" value="AAA_6"/>
    <property type="match status" value="1"/>
</dbReference>
<evidence type="ECO:0000256" key="12">
    <source>
        <dbReference type="ARBA" id="ARBA00023273"/>
    </source>
</evidence>
<dbReference type="SMART" id="SM00382">
    <property type="entry name" value="AAA"/>
    <property type="match status" value="3"/>
</dbReference>
<evidence type="ECO:0000313" key="17">
    <source>
        <dbReference type="Proteomes" id="UP001059596"/>
    </source>
</evidence>
<dbReference type="FunFam" id="3.40.50.300:FF:000362">
    <property type="entry name" value="Dynein, axonemal, heavy chain 6"/>
    <property type="match status" value="1"/>
</dbReference>
<keyword evidence="5" id="KW-0547">Nucleotide-binding</keyword>
<evidence type="ECO:0000256" key="13">
    <source>
        <dbReference type="SAM" id="Coils"/>
    </source>
</evidence>
<dbReference type="Proteomes" id="UP001059596">
    <property type="component" value="Unassembled WGS sequence"/>
</dbReference>
<dbReference type="PROSITE" id="PS00675">
    <property type="entry name" value="SIGMA54_INTERACT_1"/>
    <property type="match status" value="1"/>
</dbReference>
<dbReference type="Pfam" id="PF03028">
    <property type="entry name" value="Dynein_heavy"/>
    <property type="match status" value="1"/>
</dbReference>
<dbReference type="Gene3D" id="6.10.140.1060">
    <property type="match status" value="1"/>
</dbReference>
<dbReference type="FunFam" id="1.10.8.1220:FF:000001">
    <property type="entry name" value="Dynein axonemal heavy chain 5"/>
    <property type="match status" value="1"/>
</dbReference>
<keyword evidence="8 13" id="KW-0175">Coiled coil</keyword>
<sequence length="4015" mass="462798">MSSRRVVINDKGRDRDKDEDKAEDDDDGGDESRKGGERRRRMRLRRRQSAGDGADPNKEANSKMPPTAEDRAKGQSRQHHQITTGASLIPDLNLIINRMRNMPDDSFVYMDYMLPHDSEYFTPYSLRQVEYKELNTYEPFYTVTRHGVTYWHCSENFFTPLDQWQQEFEQFLSIVQIRSFAIFRLWKGFKVWQKTIKWRKLNEARDYLQNNLFIVIPHLAKAILRMRNEIVQMQRLNFVNVSNIENWHPFYFLEVHMRLYEQLRKTFIDFREFIGKTMYRSCTEAIQARGFYPDDEINYYPSLKKMREAHSFMDRARKRAFCKTLTNFLTYCDMMVYQMLYRITIRSFADLAQAFELHDELGPSEADINRHNRVDKRVERQRPEDKPQSPFFLAMLRLLPDRIDVEPSEDVIRIIFQRITGLILETVLDIHPLTTDPYFLQYTKPSIMGRQEEVLYDGAPDLHFLLRSDQRFQFNRKNMFALIRNAYDRASLYTQRFMEIRENFEIDNSTDPTVLDTERDLHVLRAYCDRYCNNLRALDGILEYVFLGQLKLTQTNFKDTVTPVCSRLQNVLATYLPKLAEEETTRLYEEGQDFFGRICYEPHETLEIVAHIRFLDQCSSELDEIFGGIDYVHDLLLIIKDFGIPIEDQAKEDYMDTEDYLNRTRETLEEIREKRQEFINRLEDAMQDDIAALKEEIHEVAIEALLPWLLDANSNRLSVTNKLDDLLESLNKCRERADEFLGYQKEFQIDLTMYEEMANGFYDIRMRQNLYRTWSEWEESLAEWIAADFGSLTVNDLVELNAKTIKNCLQFQKYLPDNNIVPVLFKSAEAFKEKLPVIGYLRNPNLRARHWAEIEDLLNRKFFQEKDIKIQTYEDVHAFDDVNIGEALMQISSQATGEVQLENMLKAIEATWKETELSIVSHHDAKDVFILAGTEELQAVLDDSNVNINTIAASKFVGPIKGKVNEWINAMDQFSKTFESWMDCQGAWIYLEAIFASADIQRQLPHEAKMFFTVDKSFKETVRQAKKVALALPTMSNVDVHKVLLENNRLLDLISRGLEAYLEVKRVVFPRFYFLSNDELLEILAQTRIPQAVQPHLRKCFDAIYRLEFGTKEGGDGKMVATNDIVAFLSPEGEKLQFGKGLKARGAVEEWLSKVEEAMFVADKRYMRFGYQCYPAKEREEWFQDHPNQVVLTVSQVQWAADIHRIYEGKERNPLNIIEKMGKFEVKCLKDLGALAALTRRSISSLLRKVLCALITIDVHAKDSVRMLIEKEVCKATDFNWLKMLRFYWADETESVYSRMAAANIPYYYEYLGAGGVLVLTPLTDRCYLCLMGAFQMDLGGAPAGPAGTGKTETTKDLAKALAKQCVVFNCSDGLDYKMMGRFFSGLAQCGAWCCFDEFNRIDIEVLSVIAQQLITIRTAKAMRVKRFVFEGREIKINHSCCVFITMNPGYAGRTELPDNLKALFRPISMMVPDYALISEVILYSEGFEDPKILARKMVQMYQLCSQQLSQQNHYDFGMRAVKSVLVMAGALKRASPDQREDITLIAALRDSNIPKFLADDAVLFRGILSDLFPGVELPDSQHPHLEESLRLGLRQKNLQAVPTTIRKCLQLYETMCVRWGVMLVGPTGGGKSVVLHALEFALAHLFENEVQDPNFRPVVIQTMNPKAVTMNELYGYVDPKTLEWQDGLLGLAVRTATTIEDEIHQWIMCDGPVDAVWIENLNTVLDDNKMLCLANSERIKLTAWIHMLFEVQDLLQASPATVSRCGMVYVDPGDLGWMPLIDTWREVDMRHKLPAPLAEFCYQLFVGHFDKALKIERKRAVYTIHQVLNSKVRLCCELISSQLEAVKWTPLAEELAKELLTKIFAWAVLWAVASNLKDAEKVSFEEQWSRAISQHPNMSLPNYSMWNYRIDLDKMDWGNWLDIMAKFVFDPETSYYDMQVPTVDTTKYGYVSDLLFKRGMPVMVTGDTGVGKTVLAISCMKRLSEGRVIPVILNFSAQTSSVRTQEMIEGPLEKRKRTQLGAPVGKTVIVFIDDVNMPKLDTYGASPAIELLRQFLDFKGFYDREKLYWKEILDVVLGCACAPPGGGRNPLTPRFVRHFALFSLPKPNEETLTQIFNGILRGFLQTFSSAVRNLSEAMVNACVDVYMRVANVMLPTPDRSHYIFNLRDLSKCIQGILQASNLHYNQENQILRLFYHETTRVFHDRLIDHDDKQLFKSLMRDVCLEHFDRPVIDDAEPPILFGDFMVFGKPKNERIYDEIRDHGKLESVLNDYIADYNSVAVGKQMRLILFQDAMEHTVRLARLLRSDRGNGLLVGVAGMGKQSLTRLASHVNEYNCWQIEMRRNYDLNAFHEDLRVLYRIAGIENQPVTFLLIDSQIVEEEFLEDINNILNSGEVPNLFEGDEFEKVILDAREGCNEFRKDDLCTRDDIYKFFINRVRNNLHVVMSMSPVGDAFRRRCRMFPSLVNCTTIDWFTSWPTEALYSVALGLLTKIAPNMEDRVSLASTTVFMHKTVEDASVRFYKEMKRHYYTTPSSYLELLKLYQNLLKIKNMEIIAKRKRIANGLNKLLETNEVIAVMGKELEVMVPQLDEKSAMMKSLVDNLTRETKQADAVKQSVLEDEMNAKEKAAVAQAISEDAGKDLEIAMPALREAEDALKGLTKADINELKSFTTPPALVQFCMEAVCILLGVKPTWASAKAIMADINFIKRLFEYDKEHMKDDTLKKVKKYIDHKDFVPAKFEKVSKVAKSMSMWVISMDKFSKVYKVVEPKIKRKEAAEAELKEVMTVLRQKQKELAAVEAKIQGLRDSLEEKQREFQVIQDNVDLTYGRINRAGRLTSALSDEQVRWRETVKNLTADLACVPGDVLVAAACVAYLGAFSHAYRRDMSALWVTKCQEHKIPSSAEFNLLKVLGDPYEMRQWNVDGLPKDNISIENGIYATRALRWALMIDPQEQANRWIRNMERANNLQVIKMTDQSMMRVLENSVRQGYPVLLEEINETIDPSLRPILQRETYRFEGRVYLKLGDMVIDYDDNFKLYMTTKLPNPHYLPEVCINVTLVNFLVTESGLEDQLLADIVAIELPAMEIQRNDLVVKINSDKQQLLALEDKVLKLLFNSEGNILDDEELVETLNDAKETSLIIAARLIDTEETEKVITASRERYRILASRGAILYFVVAGLAEIDPMYQYSLKYFTQVFCNVLRLEHPPLAVDQRISTLMTDELKAIFDNISRGLFENHKIIFSFLLALSVERQEGRVSEEEFLFLTRGPVGNIRPKKQPDHIKMSQAEWDACIFLEDNFGTFFGGFTSELDKPFFIQLQENKEVFDFAKNNQPPTDKWNNRLRVFHKLIFIAAFRKPRFLLNVVCYLQSTVGKYFTEASGGTQLSAVYLDTSAVTPLIFVLSTGSDPMSGFLKFTTQMEFTDKYYSISLGQGQGPLAENLIEKSLRLGHWVFLQNCHLATSFMQTLESIVRNLTLGITKAHPDFRLYLSSMPIQTFPISVLQNSVKITNEPPKGIKANVFGAMTDLKPDFFEQHIQNGHWRAIVFGLCMFHAVLLERRKFGPLGWNITYEFSESDRECGLKTLDFFIDRQVLDEIPWEAILYINGDITWGGRVTDYWDLRCLRTILTIFSSKRIIQPDYKYCRGDSYYRDPRKKTLLEYTAYVQGFPVLEDPEIFGMNQNANIVFQTKETAFFISTLLLGQPRSAADEGQAAENEICQQTITRIQKALATKIKREPIHDTLSMLDSKGQVPSLTIVLMQEIDRFNIALGIIHESMTNLSKAIKGLVVMSEELENVFKALLSNQVPASWAKRCFLSIKPLPSYIADFQRRIDFIQQWAENGAPRSYWISGFFFPQSFLTGVLQTYARRRVLPIDSLKIDFDVFEKELIQQDFFEMHMNDTNDQKLYGNLQESTDAVINVHGIFIEAARWDLNRGGLCDANFGELFCRMPVVRFKPCLEISPVVRYEAPLYKTQQRSGVLSTTGHSTNFILAVLLRSHNDPEFWIMRGTALVSAVLENIC</sequence>
<dbReference type="InterPro" id="IPR004273">
    <property type="entry name" value="Dynein_heavy_D6_P-loop"/>
</dbReference>
<evidence type="ECO:0000256" key="9">
    <source>
        <dbReference type="ARBA" id="ARBA00023069"/>
    </source>
</evidence>
<dbReference type="GO" id="GO:0005524">
    <property type="term" value="F:ATP binding"/>
    <property type="evidence" value="ECO:0007669"/>
    <property type="project" value="UniProtKB-KW"/>
</dbReference>
<dbReference type="CDD" id="cd00009">
    <property type="entry name" value="AAA"/>
    <property type="match status" value="1"/>
</dbReference>
<dbReference type="Pfam" id="PF18198">
    <property type="entry name" value="AAA_lid_11"/>
    <property type="match status" value="1"/>
</dbReference>
<evidence type="ECO:0000256" key="4">
    <source>
        <dbReference type="ARBA" id="ARBA00022701"/>
    </source>
</evidence>
<dbReference type="InterPro" id="IPR042222">
    <property type="entry name" value="Dynein_2_N"/>
</dbReference>
<keyword evidence="4" id="KW-0493">Microtubule</keyword>
<feature type="coiled-coil region" evidence="13">
    <location>
        <begin position="654"/>
        <end position="703"/>
    </location>
</feature>
<dbReference type="GO" id="GO:0005874">
    <property type="term" value="C:microtubule"/>
    <property type="evidence" value="ECO:0007669"/>
    <property type="project" value="UniProtKB-KW"/>
</dbReference>
<dbReference type="GO" id="GO:0045505">
    <property type="term" value="F:dynein intermediate chain binding"/>
    <property type="evidence" value="ECO:0007669"/>
    <property type="project" value="InterPro"/>
</dbReference>
<dbReference type="Pfam" id="PF12777">
    <property type="entry name" value="MT"/>
    <property type="match status" value="1"/>
</dbReference>
<evidence type="ECO:0000256" key="11">
    <source>
        <dbReference type="ARBA" id="ARBA00023212"/>
    </source>
</evidence>
<dbReference type="Gene3D" id="1.10.287.2620">
    <property type="match status" value="1"/>
</dbReference>
<dbReference type="PANTHER" id="PTHR22878:SF68">
    <property type="entry name" value="DYNEIN HEAVY CHAIN 6, AXONEMAL-LIKE"/>
    <property type="match status" value="1"/>
</dbReference>
<dbReference type="GO" id="GO:0008569">
    <property type="term" value="F:minus-end-directed microtubule motor activity"/>
    <property type="evidence" value="ECO:0007669"/>
    <property type="project" value="InterPro"/>
</dbReference>
<feature type="compositionally biased region" description="Basic and acidic residues" evidence="14">
    <location>
        <begin position="7"/>
        <end position="20"/>
    </location>
</feature>
<keyword evidence="12" id="KW-0966">Cell projection</keyword>
<accession>A0A9P9YDJ0</accession>
<dbReference type="GO" id="GO:0005930">
    <property type="term" value="C:axoneme"/>
    <property type="evidence" value="ECO:0007669"/>
    <property type="project" value="UniProtKB-SubCell"/>
</dbReference>
<organism evidence="16 17">
    <name type="scientific">Drosophila gunungcola</name>
    <name type="common">fruit fly</name>
    <dbReference type="NCBI Taxonomy" id="103775"/>
    <lineage>
        <taxon>Eukaryota</taxon>
        <taxon>Metazoa</taxon>
        <taxon>Ecdysozoa</taxon>
        <taxon>Arthropoda</taxon>
        <taxon>Hexapoda</taxon>
        <taxon>Insecta</taxon>
        <taxon>Pterygota</taxon>
        <taxon>Neoptera</taxon>
        <taxon>Endopterygota</taxon>
        <taxon>Diptera</taxon>
        <taxon>Brachycera</taxon>
        <taxon>Muscomorpha</taxon>
        <taxon>Ephydroidea</taxon>
        <taxon>Drosophilidae</taxon>
        <taxon>Drosophila</taxon>
        <taxon>Sophophora</taxon>
    </lineage>
</organism>
<dbReference type="InterPro" id="IPR025662">
    <property type="entry name" value="Sigma_54_int_dom_ATP-bd_1"/>
</dbReference>
<dbReference type="GO" id="GO:0007018">
    <property type="term" value="P:microtubule-based movement"/>
    <property type="evidence" value="ECO:0007669"/>
    <property type="project" value="InterPro"/>
</dbReference>
<protein>
    <recommendedName>
        <fullName evidence="15">AAA+ ATPase domain-containing protein</fullName>
    </recommendedName>
</protein>
<dbReference type="Gene3D" id="1.20.1270.280">
    <property type="match status" value="1"/>
</dbReference>
<evidence type="ECO:0000256" key="8">
    <source>
        <dbReference type="ARBA" id="ARBA00023054"/>
    </source>
</evidence>
<evidence type="ECO:0000256" key="2">
    <source>
        <dbReference type="ARBA" id="ARBA00008887"/>
    </source>
</evidence>
<gene>
    <name evidence="16" type="ORF">M5D96_012344</name>
</gene>
<dbReference type="Gene3D" id="1.10.8.710">
    <property type="match status" value="1"/>
</dbReference>
<dbReference type="InterPro" id="IPR042219">
    <property type="entry name" value="AAA_lid_11_sf"/>
</dbReference>
<dbReference type="FunFam" id="1.20.920.30:FF:000010">
    <property type="entry name" value="Dynein heavy chain family protein"/>
    <property type="match status" value="1"/>
</dbReference>
<name>A0A9P9YDJ0_9MUSC</name>
<dbReference type="PANTHER" id="PTHR22878">
    <property type="entry name" value="DYNEIN HEAVY CHAIN 6, AXONEMAL-LIKE-RELATED"/>
    <property type="match status" value="1"/>
</dbReference>
<dbReference type="FunFam" id="3.40.50.300:FF:002141">
    <property type="entry name" value="Dynein heavy chain"/>
    <property type="match status" value="1"/>
</dbReference>
<dbReference type="Gene3D" id="1.20.58.1120">
    <property type="match status" value="1"/>
</dbReference>
<dbReference type="Pfam" id="PF12781">
    <property type="entry name" value="AAA_9"/>
    <property type="match status" value="1"/>
</dbReference>
<dbReference type="Gene3D" id="1.20.920.20">
    <property type="match status" value="1"/>
</dbReference>
<dbReference type="Pfam" id="PF12775">
    <property type="entry name" value="AAA_7"/>
    <property type="match status" value="1"/>
</dbReference>
<dbReference type="InterPro" id="IPR024317">
    <property type="entry name" value="Dynein_heavy_chain_D4_dom"/>
</dbReference>
<dbReference type="FunFam" id="1.20.140.100:FF:000004">
    <property type="entry name" value="Dynein axonemal heavy chain 6"/>
    <property type="match status" value="1"/>
</dbReference>
<dbReference type="FunFam" id="3.40.50.300:FF:001145">
    <property type="entry name" value="Putative dynein heavy chain"/>
    <property type="match status" value="1"/>
</dbReference>
<keyword evidence="10" id="KW-0505">Motor protein</keyword>
<evidence type="ECO:0000259" key="15">
    <source>
        <dbReference type="SMART" id="SM00382"/>
    </source>
</evidence>
<evidence type="ECO:0000256" key="1">
    <source>
        <dbReference type="ARBA" id="ARBA00004430"/>
    </source>
</evidence>
<dbReference type="Gene3D" id="3.10.490.20">
    <property type="match status" value="1"/>
</dbReference>
<dbReference type="Pfam" id="PF08393">
    <property type="entry name" value="DHC_N2"/>
    <property type="match status" value="1"/>
</dbReference>